<reference evidence="1" key="4">
    <citation type="submission" date="2019-03" db="UniProtKB">
        <authorList>
            <consortium name="EnsemblPlants"/>
        </authorList>
    </citation>
    <scope>IDENTIFICATION</scope>
</reference>
<dbReference type="PANTHER" id="PTHR33115:SF58">
    <property type="entry name" value="CONDENSIN COMPLEX SUBUNIT 1 C-TERMINAL DOMAIN-CONTAINING PROTEIN"/>
    <property type="match status" value="1"/>
</dbReference>
<name>A0A453GPM5_AEGTS</name>
<proteinExistence type="predicted"/>
<dbReference type="Proteomes" id="UP000015105">
    <property type="component" value="Chromosome 3D"/>
</dbReference>
<reference evidence="2" key="1">
    <citation type="journal article" date="2014" name="Science">
        <title>Ancient hybridizations among the ancestral genomes of bread wheat.</title>
        <authorList>
            <consortium name="International Wheat Genome Sequencing Consortium,"/>
            <person name="Marcussen T."/>
            <person name="Sandve S.R."/>
            <person name="Heier L."/>
            <person name="Spannagl M."/>
            <person name="Pfeifer M."/>
            <person name="Jakobsen K.S."/>
            <person name="Wulff B.B."/>
            <person name="Steuernagel B."/>
            <person name="Mayer K.F."/>
            <person name="Olsen O.A."/>
        </authorList>
    </citation>
    <scope>NUCLEOTIDE SEQUENCE [LARGE SCALE GENOMIC DNA]</scope>
    <source>
        <strain evidence="2">cv. AL8/78</strain>
    </source>
</reference>
<dbReference type="Gene3D" id="1.25.10.10">
    <property type="entry name" value="Leucine-rich Repeat Variant"/>
    <property type="match status" value="1"/>
</dbReference>
<sequence length="586" mass="66081">MNLALDVLYKIVVVQCAILLYRRIINALVEKRLVTEVAEAYGFKGPTVTLVEDYMKETRRGCAKNPSFAKGRNLVTYAVDLMGPDKSPADYASGLTILSTIFGPLCRVKVKPSKFQEQRGIIRYLILYAPSSHIFRLLLVLSNPRSSPYGSERPETQIITSQLRETRKHAANMVLHLADGVSVEQLPQVIQCISSLISTFKEHQRFFFTHSDYAKEEEDYLERLWECLHVLYVLAANENNCRLIIHTRGLLTKIMTPLASNLYHQTDHDTWENVLKESLKVINRLTATYGHGEGETGSKLVREIETNLEMEAVETMMSVLRCDKCSQKMGTLTMGILTNLHVQMQTADKVYLIEMLVHMYTTANSRTSALEALAKLCFQDGSNATIILQVNGSAVSSFTEDLKALNYGYHSVAEILQHACLHYTNDDECLRILKESMTDVIPKVLNKILTTGALQSKVKNRRLQTKRKTETSLLSLCVTVHETLISADQHLALQFDGAIGELSLPVKLREMVERNSKPTASCLKIHKLTSRMVISMMKCRGSRYPKPDLESLVEALLKACSRNMYFIDRSMDFARGDNAAKPSTTR</sequence>
<evidence type="ECO:0000313" key="2">
    <source>
        <dbReference type="Proteomes" id="UP000015105"/>
    </source>
</evidence>
<keyword evidence="2" id="KW-1185">Reference proteome</keyword>
<accession>A0A453GPM5</accession>
<dbReference type="PANTHER" id="PTHR33115">
    <property type="entry name" value="ARM REPEAT SUPERFAMILY PROTEIN"/>
    <property type="match status" value="1"/>
</dbReference>
<dbReference type="Gramene" id="AET3Gv21145900.3">
    <property type="protein sequence ID" value="AET3Gv21145900.3"/>
    <property type="gene ID" value="AET3Gv21145900"/>
</dbReference>
<organism evidence="1 2">
    <name type="scientific">Aegilops tauschii subsp. strangulata</name>
    <name type="common">Goatgrass</name>
    <dbReference type="NCBI Taxonomy" id="200361"/>
    <lineage>
        <taxon>Eukaryota</taxon>
        <taxon>Viridiplantae</taxon>
        <taxon>Streptophyta</taxon>
        <taxon>Embryophyta</taxon>
        <taxon>Tracheophyta</taxon>
        <taxon>Spermatophyta</taxon>
        <taxon>Magnoliopsida</taxon>
        <taxon>Liliopsida</taxon>
        <taxon>Poales</taxon>
        <taxon>Poaceae</taxon>
        <taxon>BOP clade</taxon>
        <taxon>Pooideae</taxon>
        <taxon>Triticodae</taxon>
        <taxon>Triticeae</taxon>
        <taxon>Triticinae</taxon>
        <taxon>Aegilops</taxon>
    </lineage>
</organism>
<evidence type="ECO:0000313" key="1">
    <source>
        <dbReference type="EnsemblPlants" id="AET3Gv21145900.3"/>
    </source>
</evidence>
<dbReference type="SUPFAM" id="SSF48371">
    <property type="entry name" value="ARM repeat"/>
    <property type="match status" value="1"/>
</dbReference>
<dbReference type="InterPro" id="IPR011989">
    <property type="entry name" value="ARM-like"/>
</dbReference>
<dbReference type="AlphaFoldDB" id="A0A453GPM5"/>
<dbReference type="InterPro" id="IPR016024">
    <property type="entry name" value="ARM-type_fold"/>
</dbReference>
<reference evidence="2" key="2">
    <citation type="journal article" date="2017" name="Nat. Plants">
        <title>The Aegilops tauschii genome reveals multiple impacts of transposons.</title>
        <authorList>
            <person name="Zhao G."/>
            <person name="Zou C."/>
            <person name="Li K."/>
            <person name="Wang K."/>
            <person name="Li T."/>
            <person name="Gao L."/>
            <person name="Zhang X."/>
            <person name="Wang H."/>
            <person name="Yang Z."/>
            <person name="Liu X."/>
            <person name="Jiang W."/>
            <person name="Mao L."/>
            <person name="Kong X."/>
            <person name="Jiao Y."/>
            <person name="Jia J."/>
        </authorList>
    </citation>
    <scope>NUCLEOTIDE SEQUENCE [LARGE SCALE GENOMIC DNA]</scope>
    <source>
        <strain evidence="2">cv. AL8/78</strain>
    </source>
</reference>
<reference evidence="1" key="3">
    <citation type="journal article" date="2017" name="Nature">
        <title>Genome sequence of the progenitor of the wheat D genome Aegilops tauschii.</title>
        <authorList>
            <person name="Luo M.C."/>
            <person name="Gu Y.Q."/>
            <person name="Puiu D."/>
            <person name="Wang H."/>
            <person name="Twardziok S.O."/>
            <person name="Deal K.R."/>
            <person name="Huo N."/>
            <person name="Zhu T."/>
            <person name="Wang L."/>
            <person name="Wang Y."/>
            <person name="McGuire P.E."/>
            <person name="Liu S."/>
            <person name="Long H."/>
            <person name="Ramasamy R.K."/>
            <person name="Rodriguez J.C."/>
            <person name="Van S.L."/>
            <person name="Yuan L."/>
            <person name="Wang Z."/>
            <person name="Xia Z."/>
            <person name="Xiao L."/>
            <person name="Anderson O.D."/>
            <person name="Ouyang S."/>
            <person name="Liang Y."/>
            <person name="Zimin A.V."/>
            <person name="Pertea G."/>
            <person name="Qi P."/>
            <person name="Bennetzen J.L."/>
            <person name="Dai X."/>
            <person name="Dawson M.W."/>
            <person name="Muller H.G."/>
            <person name="Kugler K."/>
            <person name="Rivarola-Duarte L."/>
            <person name="Spannagl M."/>
            <person name="Mayer K.F.X."/>
            <person name="Lu F.H."/>
            <person name="Bevan M.W."/>
            <person name="Leroy P."/>
            <person name="Li P."/>
            <person name="You F.M."/>
            <person name="Sun Q."/>
            <person name="Liu Z."/>
            <person name="Lyons E."/>
            <person name="Wicker T."/>
            <person name="Salzberg S.L."/>
            <person name="Devos K.M."/>
            <person name="Dvorak J."/>
        </authorList>
    </citation>
    <scope>NUCLEOTIDE SEQUENCE [LARGE SCALE GENOMIC DNA]</scope>
    <source>
        <strain evidence="1">cv. AL8/78</strain>
    </source>
</reference>
<protein>
    <submittedName>
        <fullName evidence="1">Uncharacterized protein</fullName>
    </submittedName>
</protein>
<reference evidence="1" key="5">
    <citation type="journal article" date="2021" name="G3 (Bethesda)">
        <title>Aegilops tauschii genome assembly Aet v5.0 features greater sequence contiguity and improved annotation.</title>
        <authorList>
            <person name="Wang L."/>
            <person name="Zhu T."/>
            <person name="Rodriguez J.C."/>
            <person name="Deal K.R."/>
            <person name="Dubcovsky J."/>
            <person name="McGuire P.E."/>
            <person name="Lux T."/>
            <person name="Spannagl M."/>
            <person name="Mayer K.F.X."/>
            <person name="Baldrich P."/>
            <person name="Meyers B.C."/>
            <person name="Huo N."/>
            <person name="Gu Y.Q."/>
            <person name="Zhou H."/>
            <person name="Devos K.M."/>
            <person name="Bennetzen J.L."/>
            <person name="Unver T."/>
            <person name="Budak H."/>
            <person name="Gulick P.J."/>
            <person name="Galiba G."/>
            <person name="Kalapos B."/>
            <person name="Nelson D.R."/>
            <person name="Li P."/>
            <person name="You F.M."/>
            <person name="Luo M.C."/>
            <person name="Dvorak J."/>
        </authorList>
    </citation>
    <scope>NUCLEOTIDE SEQUENCE [LARGE SCALE GENOMIC DNA]</scope>
    <source>
        <strain evidence="1">cv. AL8/78</strain>
    </source>
</reference>
<dbReference type="EnsemblPlants" id="AET3Gv21145900.3">
    <property type="protein sequence ID" value="AET3Gv21145900.3"/>
    <property type="gene ID" value="AET3Gv21145900"/>
</dbReference>